<organism evidence="2 3">
    <name type="scientific">Pseudonocardia eucalypti</name>
    <dbReference type="NCBI Taxonomy" id="648755"/>
    <lineage>
        <taxon>Bacteria</taxon>
        <taxon>Bacillati</taxon>
        <taxon>Actinomycetota</taxon>
        <taxon>Actinomycetes</taxon>
        <taxon>Pseudonocardiales</taxon>
        <taxon>Pseudonocardiaceae</taxon>
        <taxon>Pseudonocardia</taxon>
    </lineage>
</organism>
<dbReference type="Proteomes" id="UP001428817">
    <property type="component" value="Unassembled WGS sequence"/>
</dbReference>
<dbReference type="RefSeq" id="WP_185059746.1">
    <property type="nucleotide sequence ID" value="NZ_BAABJP010000011.1"/>
</dbReference>
<proteinExistence type="predicted"/>
<keyword evidence="1" id="KW-1133">Transmembrane helix</keyword>
<name>A0ABP9Q3I3_9PSEU</name>
<keyword evidence="3" id="KW-1185">Reference proteome</keyword>
<dbReference type="EMBL" id="BAABJP010000011">
    <property type="protein sequence ID" value="GAA5156337.1"/>
    <property type="molecule type" value="Genomic_DNA"/>
</dbReference>
<accession>A0ABP9Q3I3</accession>
<reference evidence="3" key="1">
    <citation type="journal article" date="2019" name="Int. J. Syst. Evol. Microbiol.">
        <title>The Global Catalogue of Microorganisms (GCM) 10K type strain sequencing project: providing services to taxonomists for standard genome sequencing and annotation.</title>
        <authorList>
            <consortium name="The Broad Institute Genomics Platform"/>
            <consortium name="The Broad Institute Genome Sequencing Center for Infectious Disease"/>
            <person name="Wu L."/>
            <person name="Ma J."/>
        </authorList>
    </citation>
    <scope>NUCLEOTIDE SEQUENCE [LARGE SCALE GENOMIC DNA]</scope>
    <source>
        <strain evidence="3">JCM 18303</strain>
    </source>
</reference>
<sequence length="45" mass="4883">MPAPDPWEASAPGRDVFFVISGFLITGQLVRAAAREQHNARFAPS</sequence>
<protein>
    <submittedName>
        <fullName evidence="2">Uncharacterized protein</fullName>
    </submittedName>
</protein>
<gene>
    <name evidence="2" type="ORF">GCM10023321_31910</name>
</gene>
<keyword evidence="1" id="KW-0812">Transmembrane</keyword>
<keyword evidence="1" id="KW-0472">Membrane</keyword>
<comment type="caution">
    <text evidence="2">The sequence shown here is derived from an EMBL/GenBank/DDBJ whole genome shotgun (WGS) entry which is preliminary data.</text>
</comment>
<evidence type="ECO:0000313" key="3">
    <source>
        <dbReference type="Proteomes" id="UP001428817"/>
    </source>
</evidence>
<evidence type="ECO:0000313" key="2">
    <source>
        <dbReference type="EMBL" id="GAA5156337.1"/>
    </source>
</evidence>
<feature type="transmembrane region" description="Helical" evidence="1">
    <location>
        <begin position="16"/>
        <end position="34"/>
    </location>
</feature>
<evidence type="ECO:0000256" key="1">
    <source>
        <dbReference type="SAM" id="Phobius"/>
    </source>
</evidence>